<name>A0A7W3NGT4_PRIAR</name>
<feature type="compositionally biased region" description="Basic residues" evidence="1">
    <location>
        <begin position="1"/>
        <end position="12"/>
    </location>
</feature>
<accession>A0A7W3NGT4</accession>
<dbReference type="AlphaFoldDB" id="A0A7W3NGT4"/>
<evidence type="ECO:0000313" key="2">
    <source>
        <dbReference type="EMBL" id="MBA9042704.1"/>
    </source>
</evidence>
<dbReference type="Proteomes" id="UP000543174">
    <property type="component" value="Unassembled WGS sequence"/>
</dbReference>
<comment type="caution">
    <text evidence="2">The sequence shown here is derived from an EMBL/GenBank/DDBJ whole genome shotgun (WGS) entry which is preliminary data.</text>
</comment>
<reference evidence="2" key="1">
    <citation type="submission" date="2020-08" db="EMBL/GenBank/DDBJ databases">
        <title>Functional genomics of gut bacteria from endangered species of beetles.</title>
        <authorList>
            <person name="Carlos-Shanley C."/>
        </authorList>
    </citation>
    <scope>NUCLEOTIDE SEQUENCE [LARGE SCALE GENOMIC DNA]</scope>
    <source>
        <strain evidence="2">S00060</strain>
    </source>
</reference>
<organism evidence="2 3">
    <name type="scientific">Priestia aryabhattai</name>
    <name type="common">Bacillus aryabhattai</name>
    <dbReference type="NCBI Taxonomy" id="412384"/>
    <lineage>
        <taxon>Bacteria</taxon>
        <taxon>Bacillati</taxon>
        <taxon>Bacillota</taxon>
        <taxon>Bacilli</taxon>
        <taxon>Bacillales</taxon>
        <taxon>Bacillaceae</taxon>
        <taxon>Priestia</taxon>
    </lineage>
</organism>
<gene>
    <name evidence="2" type="ORF">HNP21_005842</name>
</gene>
<feature type="region of interest" description="Disordered" evidence="1">
    <location>
        <begin position="1"/>
        <end position="28"/>
    </location>
</feature>
<evidence type="ECO:0000313" key="3">
    <source>
        <dbReference type="Proteomes" id="UP000543174"/>
    </source>
</evidence>
<dbReference type="EMBL" id="JACJHT010000016">
    <property type="protein sequence ID" value="MBA9042704.1"/>
    <property type="molecule type" value="Genomic_DNA"/>
</dbReference>
<evidence type="ECO:0000256" key="1">
    <source>
        <dbReference type="SAM" id="MobiDB-lite"/>
    </source>
</evidence>
<proteinExistence type="predicted"/>
<sequence length="53" mass="5801">MKKHRGTQRGHGSKTGGHKGDIGILKGDVKGTLTKKRGRKGDIKRLSLISRFC</sequence>
<protein>
    <submittedName>
        <fullName evidence="2">Uncharacterized protein</fullName>
    </submittedName>
</protein>
<keyword evidence="3" id="KW-1185">Reference proteome</keyword>